<dbReference type="InterPro" id="IPR011042">
    <property type="entry name" value="6-blade_b-propeller_TolB-like"/>
</dbReference>
<dbReference type="Gene3D" id="3.40.50.1820">
    <property type="entry name" value="alpha/beta hydrolase"/>
    <property type="match status" value="1"/>
</dbReference>
<evidence type="ECO:0000256" key="4">
    <source>
        <dbReference type="ARBA" id="ARBA00022990"/>
    </source>
</evidence>
<name>A0ABS1DVL7_RUBGE</name>
<evidence type="ECO:0000313" key="9">
    <source>
        <dbReference type="EMBL" id="MBK1713419.1"/>
    </source>
</evidence>
<accession>A0ABS1DVL7</accession>
<reference evidence="9" key="1">
    <citation type="submission" date="2017-08" db="EMBL/GenBank/DDBJ databases">
        <authorList>
            <person name="Imhoff J.F."/>
            <person name="Rahn T."/>
            <person name="Kuenzel S."/>
            <person name="Neulinger S.C."/>
        </authorList>
    </citation>
    <scope>NUCLEOTIDE SEQUENCE</scope>
    <source>
        <strain evidence="9">IM 151</strain>
    </source>
</reference>
<comment type="caution">
    <text evidence="9">The sequence shown here is derived from an EMBL/GenBank/DDBJ whole genome shotgun (WGS) entry which is preliminary data.</text>
</comment>
<gene>
    <name evidence="9" type="ORF">CKO43_11585</name>
</gene>
<dbReference type="PANTHER" id="PTHR42776">
    <property type="entry name" value="SERINE PEPTIDASE S9 FAMILY MEMBER"/>
    <property type="match status" value="1"/>
</dbReference>
<dbReference type="InterPro" id="IPR001375">
    <property type="entry name" value="Peptidase_S9_cat"/>
</dbReference>
<keyword evidence="3" id="KW-0645">Protease</keyword>
<dbReference type="SUPFAM" id="SSF53474">
    <property type="entry name" value="alpha/beta-Hydrolases"/>
    <property type="match status" value="1"/>
</dbReference>
<keyword evidence="3" id="KW-0720">Serine protease</keyword>
<reference evidence="9" key="2">
    <citation type="journal article" date="2020" name="Microorganisms">
        <title>Osmotic Adaptation and Compatible Solute Biosynthesis of Phototrophic Bacteria as Revealed from Genome Analyses.</title>
        <authorList>
            <person name="Imhoff J.F."/>
            <person name="Rahn T."/>
            <person name="Kunzel S."/>
            <person name="Keller A."/>
            <person name="Neulinger S.C."/>
        </authorList>
    </citation>
    <scope>NUCLEOTIDE SEQUENCE</scope>
    <source>
        <strain evidence="9">IM 151</strain>
    </source>
</reference>
<evidence type="ECO:0000256" key="5">
    <source>
        <dbReference type="ARBA" id="ARBA00032284"/>
    </source>
</evidence>
<sequence length="679" mass="76348">MKNKPLTVDELWQLERIGNPSLAPDGAQAVAAVSRYSMADNKSQSALWLFSTLGGDARALTACGDKDGQPRWSPRGDRIAFIAKREQQGAKDEVPQLYLIAPDGGEAQRAATVATGVEAFRWCPDGKRLLFVSWVWPGLKGDKAQAKRAQEFKERKETGYATSEAQYRFWDHQLPLERVPHLHLLELGRDGSAGRVRDLFEGTPYEIRRADPDADCFDVSPDGKRVVFTFDPAPEKRIDNRFALAEMDIKSGRVSVIARDADWDFSAPRYSPDGERVAFIASHQGRKHTMPGHVAVWYRDEERWEVLSDAWDHDVQAPLAWEDDGLALLLRAEQRGRQHLWRFDLPDRRAEVVVAGGTVQAFDKAAGTLVTLADAADHPGRLHAHLPGDAPQRIEGLNDTLLARHAFGRVEEVWLKGAATAEGVEPDDVQMWLVYPPDFDPKKKYPLLHLIHGGPHTAFGDGWHYRWNTQVFAAQGYVVACVNYHGSSGFGYAFLDSITHRWGQLETVDVEAATDWLLKKPWADKRRVFASGGSYGGFMVAWMNGHVPAGRYAAYICHAGCFDWTGMFADDAYTWHAKELGAWYWDDMARIHSQSPHAAADAMTTPTLVVHGALDYRVPDAQGLAYYNTLKARGIDSRLLWFPDENHWVLKPRNSKQWYGEFFGWLSRHDPGPAKARKR</sequence>
<dbReference type="SUPFAM" id="SSF82171">
    <property type="entry name" value="DPP6 N-terminal domain-like"/>
    <property type="match status" value="1"/>
</dbReference>
<evidence type="ECO:0000256" key="1">
    <source>
        <dbReference type="ARBA" id="ARBA00022729"/>
    </source>
</evidence>
<dbReference type="EMBL" id="NRRU01000038">
    <property type="protein sequence ID" value="MBK1713419.1"/>
    <property type="molecule type" value="Genomic_DNA"/>
</dbReference>
<organism evidence="9 10">
    <name type="scientific">Rubrivivax gelatinosus</name>
    <name type="common">Rhodocyclus gelatinosus</name>
    <name type="synonym">Rhodopseudomonas gelatinosa</name>
    <dbReference type="NCBI Taxonomy" id="28068"/>
    <lineage>
        <taxon>Bacteria</taxon>
        <taxon>Pseudomonadati</taxon>
        <taxon>Pseudomonadota</taxon>
        <taxon>Betaproteobacteria</taxon>
        <taxon>Burkholderiales</taxon>
        <taxon>Sphaerotilaceae</taxon>
        <taxon>Rubrivivax</taxon>
    </lineage>
</organism>
<evidence type="ECO:0000313" key="10">
    <source>
        <dbReference type="Proteomes" id="UP001041814"/>
    </source>
</evidence>
<evidence type="ECO:0000256" key="6">
    <source>
        <dbReference type="ARBA" id="ARBA00032596"/>
    </source>
</evidence>
<dbReference type="Pfam" id="PF00326">
    <property type="entry name" value="Peptidase_S9"/>
    <property type="match status" value="1"/>
</dbReference>
<keyword evidence="1" id="KW-0732">Signal</keyword>
<keyword evidence="10" id="KW-1185">Reference proteome</keyword>
<evidence type="ECO:0000256" key="2">
    <source>
        <dbReference type="ARBA" id="ARBA00022801"/>
    </source>
</evidence>
<dbReference type="RefSeq" id="WP_200378742.1">
    <property type="nucleotide sequence ID" value="NZ_NRRU01000038.1"/>
</dbReference>
<dbReference type="Gene3D" id="2.120.10.30">
    <property type="entry name" value="TolB, C-terminal domain"/>
    <property type="match status" value="2"/>
</dbReference>
<feature type="domain" description="Peptidase S9 prolyl oligopeptidase catalytic" evidence="8">
    <location>
        <begin position="463"/>
        <end position="669"/>
    </location>
</feature>
<dbReference type="PANTHER" id="PTHR42776:SF13">
    <property type="entry name" value="DIPEPTIDYL-PEPTIDASE 5"/>
    <property type="match status" value="1"/>
</dbReference>
<evidence type="ECO:0000259" key="8">
    <source>
        <dbReference type="Pfam" id="PF00326"/>
    </source>
</evidence>
<dbReference type="InterPro" id="IPR011659">
    <property type="entry name" value="WD40"/>
</dbReference>
<evidence type="ECO:0000256" key="3">
    <source>
        <dbReference type="ARBA" id="ARBA00022825"/>
    </source>
</evidence>
<comment type="function">
    <text evidence="7">This enzyme catalyzes the hydrolysis of the N-terminal peptide bond of an N-acetylated peptide to generate an N-acetylated amino acid and a peptide with a free N-terminus. It preferentially cleaves off Ac-Ala, Ac-Met and Ac-Ser. Also, involved in the degradation of oxidized and glycated proteins.</text>
</comment>
<dbReference type="PROSITE" id="PS00708">
    <property type="entry name" value="PRO_ENDOPEP_SER"/>
    <property type="match status" value="1"/>
</dbReference>
<keyword evidence="4" id="KW-0007">Acetylation</keyword>
<dbReference type="InterPro" id="IPR029058">
    <property type="entry name" value="AB_hydrolase_fold"/>
</dbReference>
<proteinExistence type="predicted"/>
<keyword evidence="2" id="KW-0378">Hydrolase</keyword>
<dbReference type="Pfam" id="PF07676">
    <property type="entry name" value="PD40"/>
    <property type="match status" value="2"/>
</dbReference>
<dbReference type="InterPro" id="IPR002471">
    <property type="entry name" value="Pept_S9_AS"/>
</dbReference>
<evidence type="ECO:0000256" key="7">
    <source>
        <dbReference type="ARBA" id="ARBA00045885"/>
    </source>
</evidence>
<protein>
    <recommendedName>
        <fullName evidence="6">Acyl-peptide hydrolase</fullName>
    </recommendedName>
    <alternativeName>
        <fullName evidence="5">Acylaminoacyl-peptidase</fullName>
    </alternativeName>
</protein>
<dbReference type="Proteomes" id="UP001041814">
    <property type="component" value="Unassembled WGS sequence"/>
</dbReference>